<dbReference type="CDD" id="cd00165">
    <property type="entry name" value="S4"/>
    <property type="match status" value="1"/>
</dbReference>
<gene>
    <name evidence="1" type="ORF">A0U93_03315</name>
</gene>
<dbReference type="Gene3D" id="3.10.290.10">
    <property type="entry name" value="RNA-binding S4 domain"/>
    <property type="match status" value="1"/>
</dbReference>
<dbReference type="PROSITE" id="PS50889">
    <property type="entry name" value="S4"/>
    <property type="match status" value="1"/>
</dbReference>
<proteinExistence type="predicted"/>
<dbReference type="SUPFAM" id="SSF55174">
    <property type="entry name" value="Alpha-L RNA-binding motif"/>
    <property type="match status" value="1"/>
</dbReference>
<reference evidence="1 2" key="1">
    <citation type="submission" date="2016-03" db="EMBL/GenBank/DDBJ databases">
        <title>Acetic acid bacteria sequencing.</title>
        <authorList>
            <person name="Brandt J."/>
            <person name="Jakob F."/>
            <person name="Vogel R.F."/>
        </authorList>
    </citation>
    <scope>NUCLEOTIDE SEQUENCE [LARGE SCALE GENOMIC DNA]</scope>
    <source>
        <strain evidence="1 2">NBRC 101099</strain>
    </source>
</reference>
<dbReference type="InterPro" id="IPR002942">
    <property type="entry name" value="S4_RNA-bd"/>
</dbReference>
<organism evidence="1 2">
    <name type="scientific">Neoasaia chiangmaiensis</name>
    <dbReference type="NCBI Taxonomy" id="320497"/>
    <lineage>
        <taxon>Bacteria</taxon>
        <taxon>Pseudomonadati</taxon>
        <taxon>Pseudomonadota</taxon>
        <taxon>Alphaproteobacteria</taxon>
        <taxon>Acetobacterales</taxon>
        <taxon>Acetobacteraceae</taxon>
        <taxon>Neoasaia</taxon>
    </lineage>
</organism>
<sequence>MTVAYQRLDLWLWYARVARQRSDCAALIAKGKIRINRQATTKPHAKVHIGDVLTLPSPRPPGVRVLRVVDLGMRRGSATDAACLFDEIEETTSQPGHSSKEE</sequence>
<dbReference type="RefSeq" id="WP_077806096.1">
    <property type="nucleotide sequence ID" value="NZ_BJXS01000008.1"/>
</dbReference>
<dbReference type="STRING" id="320497.A0U93_03315"/>
<dbReference type="SMART" id="SM00363">
    <property type="entry name" value="S4"/>
    <property type="match status" value="1"/>
</dbReference>
<keyword evidence="2" id="KW-1185">Reference proteome</keyword>
<dbReference type="OrthoDB" id="9797176at2"/>
<dbReference type="EMBL" id="CP014691">
    <property type="protein sequence ID" value="AQS87122.1"/>
    <property type="molecule type" value="Genomic_DNA"/>
</dbReference>
<name>A0A1U9KMV2_9PROT</name>
<evidence type="ECO:0000313" key="1">
    <source>
        <dbReference type="EMBL" id="AQS87122.1"/>
    </source>
</evidence>
<accession>A0A1U9KMV2</accession>
<protein>
    <submittedName>
        <fullName evidence="1">Heat-shock protein</fullName>
    </submittedName>
</protein>
<dbReference type="AlphaFoldDB" id="A0A1U9KMV2"/>
<dbReference type="KEGG" id="nch:A0U93_03315"/>
<evidence type="ECO:0000313" key="2">
    <source>
        <dbReference type="Proteomes" id="UP000188604"/>
    </source>
</evidence>
<dbReference type="Proteomes" id="UP000188604">
    <property type="component" value="Chromosome"/>
</dbReference>
<dbReference type="Pfam" id="PF01479">
    <property type="entry name" value="S4"/>
    <property type="match status" value="1"/>
</dbReference>
<dbReference type="InterPro" id="IPR036986">
    <property type="entry name" value="S4_RNA-bd_sf"/>
</dbReference>
<dbReference type="GO" id="GO:0003723">
    <property type="term" value="F:RNA binding"/>
    <property type="evidence" value="ECO:0007669"/>
    <property type="project" value="InterPro"/>
</dbReference>